<dbReference type="InterPro" id="IPR036390">
    <property type="entry name" value="WH_DNA-bd_sf"/>
</dbReference>
<gene>
    <name evidence="2" type="ORF">CA983_22025</name>
</gene>
<keyword evidence="3" id="KW-1185">Reference proteome</keyword>
<dbReference type="InterPro" id="IPR036388">
    <property type="entry name" value="WH-like_DNA-bd_sf"/>
</dbReference>
<dbReference type="PANTHER" id="PTHR33164">
    <property type="entry name" value="TRANSCRIPTIONAL REGULATOR, MARR FAMILY"/>
    <property type="match status" value="1"/>
</dbReference>
<dbReference type="Pfam" id="PF12802">
    <property type="entry name" value="MarR_2"/>
    <property type="match status" value="1"/>
</dbReference>
<dbReference type="PANTHER" id="PTHR33164:SF106">
    <property type="entry name" value="TRANSCRIPTIONAL REGULATORY PROTEIN"/>
    <property type="match status" value="1"/>
</dbReference>
<sequence>MDDQDPGLQLVHLLRAVTVELDLLAAEFAGREGLHPTDVRALIHLLDAGREGVRATPGWLGAQLGVNSASTTALVDRLERLGLVRRERDTRDRRRVLLVVQDQAVTLGWSFFGPLIHEMVAEMRAFDETELATVRRFLLAMRDVAATRRRAQQDSSARR</sequence>
<dbReference type="PROSITE" id="PS50995">
    <property type="entry name" value="HTH_MARR_2"/>
    <property type="match status" value="1"/>
</dbReference>
<evidence type="ECO:0000259" key="1">
    <source>
        <dbReference type="PROSITE" id="PS50995"/>
    </source>
</evidence>
<dbReference type="RefSeq" id="WP_086602637.1">
    <property type="nucleotide sequence ID" value="NZ_NGFN01000138.1"/>
</dbReference>
<dbReference type="GO" id="GO:0006950">
    <property type="term" value="P:response to stress"/>
    <property type="evidence" value="ECO:0007669"/>
    <property type="project" value="TreeGrafter"/>
</dbReference>
<evidence type="ECO:0000313" key="2">
    <source>
        <dbReference type="EMBL" id="OUD01114.1"/>
    </source>
</evidence>
<proteinExistence type="predicted"/>
<organism evidence="2 3">
    <name type="scientific">Streptomyces swartbergensis</name>
    <dbReference type="NCBI Taxonomy" id="487165"/>
    <lineage>
        <taxon>Bacteria</taxon>
        <taxon>Bacillati</taxon>
        <taxon>Actinomycetota</taxon>
        <taxon>Actinomycetes</taxon>
        <taxon>Kitasatosporales</taxon>
        <taxon>Streptomycetaceae</taxon>
        <taxon>Streptomyces</taxon>
    </lineage>
</organism>
<dbReference type="InterPro" id="IPR000835">
    <property type="entry name" value="HTH_MarR-typ"/>
</dbReference>
<feature type="domain" description="HTH marR-type" evidence="1">
    <location>
        <begin position="7"/>
        <end position="143"/>
    </location>
</feature>
<dbReference type="GO" id="GO:0003700">
    <property type="term" value="F:DNA-binding transcription factor activity"/>
    <property type="evidence" value="ECO:0007669"/>
    <property type="project" value="InterPro"/>
</dbReference>
<name>A0A243S0W1_9ACTN</name>
<dbReference type="SMART" id="SM00347">
    <property type="entry name" value="HTH_MARR"/>
    <property type="match status" value="1"/>
</dbReference>
<comment type="caution">
    <text evidence="2">The sequence shown here is derived from an EMBL/GenBank/DDBJ whole genome shotgun (WGS) entry which is preliminary data.</text>
</comment>
<dbReference type="EMBL" id="NGFN01000138">
    <property type="protein sequence ID" value="OUD01114.1"/>
    <property type="molecule type" value="Genomic_DNA"/>
</dbReference>
<accession>A0A243S0W1</accession>
<reference evidence="2 3" key="1">
    <citation type="submission" date="2017-05" db="EMBL/GenBank/DDBJ databases">
        <title>Biotechnological potential of actinobacteria isolated from South African environments.</title>
        <authorList>
            <person name="Le Roes-Hill M."/>
            <person name="Prins A."/>
            <person name="Durrell K.A."/>
        </authorList>
    </citation>
    <scope>NUCLEOTIDE SEQUENCE [LARGE SCALE GENOMIC DNA]</scope>
    <source>
        <strain evidence="2 3">HMC13</strain>
    </source>
</reference>
<protein>
    <submittedName>
        <fullName evidence="2">MarR family transcriptional regulator</fullName>
    </submittedName>
</protein>
<dbReference type="SUPFAM" id="SSF46785">
    <property type="entry name" value="Winged helix' DNA-binding domain"/>
    <property type="match status" value="1"/>
</dbReference>
<dbReference type="AlphaFoldDB" id="A0A243S0W1"/>
<dbReference type="Gene3D" id="1.10.10.10">
    <property type="entry name" value="Winged helix-like DNA-binding domain superfamily/Winged helix DNA-binding domain"/>
    <property type="match status" value="1"/>
</dbReference>
<dbReference type="InterPro" id="IPR039422">
    <property type="entry name" value="MarR/SlyA-like"/>
</dbReference>
<evidence type="ECO:0000313" key="3">
    <source>
        <dbReference type="Proteomes" id="UP000195105"/>
    </source>
</evidence>
<dbReference type="Proteomes" id="UP000195105">
    <property type="component" value="Unassembled WGS sequence"/>
</dbReference>